<dbReference type="InterPro" id="IPR023198">
    <property type="entry name" value="PGP-like_dom2"/>
</dbReference>
<dbReference type="InterPro" id="IPR051600">
    <property type="entry name" value="Beta-PGM-like"/>
</dbReference>
<dbReference type="PANTHER" id="PTHR46193:SF18">
    <property type="entry name" value="HEXITOL PHOSPHATASE B"/>
    <property type="match status" value="1"/>
</dbReference>
<comment type="caution">
    <text evidence="6">The sequence shown here is derived from an EMBL/GenBank/DDBJ whole genome shotgun (WGS) entry which is preliminary data.</text>
</comment>
<dbReference type="NCBIfam" id="TIGR01549">
    <property type="entry name" value="HAD-SF-IA-v1"/>
    <property type="match status" value="1"/>
</dbReference>
<dbReference type="SUPFAM" id="SSF56784">
    <property type="entry name" value="HAD-like"/>
    <property type="match status" value="1"/>
</dbReference>
<dbReference type="Gene3D" id="3.40.50.1000">
    <property type="entry name" value="HAD superfamily/HAD-like"/>
    <property type="match status" value="1"/>
</dbReference>
<comment type="cofactor">
    <cofactor evidence="1">
        <name>Mg(2+)</name>
        <dbReference type="ChEBI" id="CHEBI:18420"/>
    </cofactor>
</comment>
<accession>A0ABS5VPA7</accession>
<evidence type="ECO:0000313" key="7">
    <source>
        <dbReference type="Proteomes" id="UP000772618"/>
    </source>
</evidence>
<keyword evidence="3" id="KW-0479">Metal-binding</keyword>
<name>A0ABS5VPA7_9BACT</name>
<dbReference type="SFLD" id="SFLDS00003">
    <property type="entry name" value="Haloacid_Dehalogenase"/>
    <property type="match status" value="1"/>
</dbReference>
<dbReference type="InterPro" id="IPR006439">
    <property type="entry name" value="HAD-SF_hydro_IA"/>
</dbReference>
<organism evidence="6 7">
    <name type="scientific">Chryseosolibacter indicus</name>
    <dbReference type="NCBI Taxonomy" id="2782351"/>
    <lineage>
        <taxon>Bacteria</taxon>
        <taxon>Pseudomonadati</taxon>
        <taxon>Bacteroidota</taxon>
        <taxon>Cytophagia</taxon>
        <taxon>Cytophagales</taxon>
        <taxon>Chryseotaleaceae</taxon>
        <taxon>Chryseosolibacter</taxon>
    </lineage>
</organism>
<dbReference type="Proteomes" id="UP000772618">
    <property type="component" value="Unassembled WGS sequence"/>
</dbReference>
<dbReference type="PANTHER" id="PTHR46193">
    <property type="entry name" value="6-PHOSPHOGLUCONATE PHOSPHATASE"/>
    <property type="match status" value="1"/>
</dbReference>
<dbReference type="Pfam" id="PF13419">
    <property type="entry name" value="HAD_2"/>
    <property type="match status" value="1"/>
</dbReference>
<evidence type="ECO:0000256" key="5">
    <source>
        <dbReference type="ARBA" id="ARBA00023277"/>
    </source>
</evidence>
<dbReference type="RefSeq" id="WP_254152587.1">
    <property type="nucleotide sequence ID" value="NZ_JAHESD010000007.1"/>
</dbReference>
<evidence type="ECO:0000256" key="2">
    <source>
        <dbReference type="ARBA" id="ARBA00006171"/>
    </source>
</evidence>
<keyword evidence="5" id="KW-0119">Carbohydrate metabolism</keyword>
<keyword evidence="7" id="KW-1185">Reference proteome</keyword>
<evidence type="ECO:0000256" key="4">
    <source>
        <dbReference type="ARBA" id="ARBA00022842"/>
    </source>
</evidence>
<evidence type="ECO:0000256" key="3">
    <source>
        <dbReference type="ARBA" id="ARBA00022723"/>
    </source>
</evidence>
<dbReference type="InterPro" id="IPR023214">
    <property type="entry name" value="HAD_sf"/>
</dbReference>
<dbReference type="EMBL" id="JAHESD010000007">
    <property type="protein sequence ID" value="MBT1702619.1"/>
    <property type="molecule type" value="Genomic_DNA"/>
</dbReference>
<reference evidence="6 7" key="1">
    <citation type="submission" date="2021-05" db="EMBL/GenBank/DDBJ databases">
        <title>A Polyphasic approach of four new species of the genus Ohtaekwangia: Ohtaekwangia histidinii sp. nov., Ohtaekwangia cretensis sp. nov., Ohtaekwangia indiensis sp. nov., Ohtaekwangia reichenbachii sp. nov. from diverse environment.</title>
        <authorList>
            <person name="Octaviana S."/>
        </authorList>
    </citation>
    <scope>NUCLEOTIDE SEQUENCE [LARGE SCALE GENOMIC DNA]</scope>
    <source>
        <strain evidence="6 7">PWU20</strain>
    </source>
</reference>
<sequence>MQPIAFLFDMDGVIIDSNPFHKTALKQFCKKHGHELTEEVLKEKIYGRTNKDWLTNLFGKLEPEKLKAYAEEKEQLFRDLYENDIRLVDGLDSFLKKLDEYKIPRAIATSAPRANVDFTLAKTGTHKYFETILDDSFVTEGKPNPQIYLKSAAALNFKPENCIVIEDSISGVQAGKNAGCKVIGITTTHIKEELADTDMIIENFVGLDPKEVISQLFRV</sequence>
<dbReference type="InterPro" id="IPR036412">
    <property type="entry name" value="HAD-like_sf"/>
</dbReference>
<protein>
    <submittedName>
        <fullName evidence="6">HAD family phosphatase</fullName>
    </submittedName>
</protein>
<dbReference type="SFLD" id="SFLDG01135">
    <property type="entry name" value="C1.5.6:_HAD__Beta-PGM__Phospha"/>
    <property type="match status" value="1"/>
</dbReference>
<comment type="similarity">
    <text evidence="2">Belongs to the HAD-like hydrolase superfamily. CbbY/CbbZ/Gph/YieH family.</text>
</comment>
<evidence type="ECO:0000256" key="1">
    <source>
        <dbReference type="ARBA" id="ARBA00001946"/>
    </source>
</evidence>
<dbReference type="Gene3D" id="1.10.150.240">
    <property type="entry name" value="Putative phosphatase, domain 2"/>
    <property type="match status" value="1"/>
</dbReference>
<evidence type="ECO:0000313" key="6">
    <source>
        <dbReference type="EMBL" id="MBT1702619.1"/>
    </source>
</evidence>
<gene>
    <name evidence="6" type="ORF">KK060_04965</name>
</gene>
<proteinExistence type="inferred from homology"/>
<keyword evidence="4" id="KW-0460">Magnesium</keyword>
<dbReference type="InterPro" id="IPR041492">
    <property type="entry name" value="HAD_2"/>
</dbReference>
<dbReference type="NCBIfam" id="TIGR01509">
    <property type="entry name" value="HAD-SF-IA-v3"/>
    <property type="match status" value="1"/>
</dbReference>
<dbReference type="SFLD" id="SFLDG01129">
    <property type="entry name" value="C1.5:_HAD__Beta-PGM__Phosphata"/>
    <property type="match status" value="1"/>
</dbReference>